<comment type="caution">
    <text evidence="4">The sequence shown here is derived from an EMBL/GenBank/DDBJ whole genome shotgun (WGS) entry which is preliminary data.</text>
</comment>
<feature type="domain" description="OmpA-like" evidence="3">
    <location>
        <begin position="488"/>
        <end position="605"/>
    </location>
</feature>
<name>A0ABU3E8M2_9RHOB</name>
<dbReference type="EMBL" id="JAVRQI010000001">
    <property type="protein sequence ID" value="MDT1060572.1"/>
    <property type="molecule type" value="Genomic_DNA"/>
</dbReference>
<keyword evidence="5" id="KW-1185">Reference proteome</keyword>
<feature type="region of interest" description="Disordered" evidence="2">
    <location>
        <begin position="726"/>
        <end position="746"/>
    </location>
</feature>
<dbReference type="Proteomes" id="UP001251085">
    <property type="component" value="Unassembled WGS sequence"/>
</dbReference>
<organism evidence="4 5">
    <name type="scientific">Paracoccus broussonetiae</name>
    <dbReference type="NCBI Taxonomy" id="3075834"/>
    <lineage>
        <taxon>Bacteria</taxon>
        <taxon>Pseudomonadati</taxon>
        <taxon>Pseudomonadota</taxon>
        <taxon>Alphaproteobacteria</taxon>
        <taxon>Rhodobacterales</taxon>
        <taxon>Paracoccaceae</taxon>
        <taxon>Paracoccus</taxon>
    </lineage>
</organism>
<dbReference type="CDD" id="cd07185">
    <property type="entry name" value="OmpA_C-like"/>
    <property type="match status" value="1"/>
</dbReference>
<sequence>MANRRTRRGPAVVASLIAIAAAGGLSFVGARAAADFIETHSATEVAAALKQGGYDWATVTTDGLLVRLTGTAPDEVQRFRAKSRAESVVEPDRVIDEIQVAARESMGAPQFEIELLRNDHGISIVGLVPAALDRKAMVASLRAEAAGGEISDLVETADYPAPDGWQAAFDYGLRAAKLAHQAKVSIAPGSVEVRAITDSALEKADLETALEKTRPAGISLKADVTAPRPVITPFTLRFVKDDKGARFEACAANDEAGRDRIVAAGAGAGVAGEAHCTLGLGAPTTRWADAAVPAIQAVATLGAGAVTLTDTQITLFAPASVPPATYDAAVAKLDAALPALFNLRAEHEKQIEPIRGPAEFSAVIANDHVELRGRIGNERMRGAVDSLASSRFGDVDNGLRIDPSLPEGWTLRTIAAIEALATLDQGSVSVTPDLIRLSGISGSPTASDMAVARLSQRLGAGARYELSIRYDKRLDPLLVVPTGEECVDRLNSVMSQSEIGFEPGKSIIAGDPEPTLAGISAAMQDCADYKIELAGHTDSQGSEDMNAKLSRDRAKAVMDAIRAHGVAAPHMTSTGYGESRPIADNETEAGREANRRIEFTLLSEEPVSDDDISAPEQFAGITDSAEVTAAKIARSAAAAASGAIRVALEGPVAADAGHPGGPTGAEVIVAAATAPANAVANAQVSIQVIEALTVPALEAAFPDNMEGVAESDGQDGEIADIPVEDLPKIEPMGPPDVEAAVKADKK</sequence>
<reference evidence="5" key="1">
    <citation type="submission" date="2023-07" db="EMBL/GenBank/DDBJ databases">
        <title>Characterization of two Paracoccaceae strains isolated from Phycosphere and proposal of Xinfangfangia lacusdiani sp. nov.</title>
        <authorList>
            <person name="Deng Y."/>
            <person name="Zhang Y.Q."/>
        </authorList>
    </citation>
    <scope>NUCLEOTIDE SEQUENCE [LARGE SCALE GENOMIC DNA]</scope>
    <source>
        <strain evidence="5">CPCC 101403</strain>
    </source>
</reference>
<protein>
    <submittedName>
        <fullName evidence="4">OmpA family protein</fullName>
    </submittedName>
</protein>
<proteinExistence type="predicted"/>
<dbReference type="SUPFAM" id="SSF103088">
    <property type="entry name" value="OmpA-like"/>
    <property type="match status" value="1"/>
</dbReference>
<evidence type="ECO:0000256" key="1">
    <source>
        <dbReference type="PROSITE-ProRule" id="PRU00473"/>
    </source>
</evidence>
<dbReference type="Gene3D" id="3.30.1330.60">
    <property type="entry name" value="OmpA-like domain"/>
    <property type="match status" value="1"/>
</dbReference>
<dbReference type="PANTHER" id="PTHR30329">
    <property type="entry name" value="STATOR ELEMENT OF FLAGELLAR MOTOR COMPLEX"/>
    <property type="match status" value="1"/>
</dbReference>
<dbReference type="PROSITE" id="PS51123">
    <property type="entry name" value="OMPA_2"/>
    <property type="match status" value="1"/>
</dbReference>
<dbReference type="Pfam" id="PF00691">
    <property type="entry name" value="OmpA"/>
    <property type="match status" value="1"/>
</dbReference>
<feature type="region of interest" description="Disordered" evidence="2">
    <location>
        <begin position="570"/>
        <end position="589"/>
    </location>
</feature>
<keyword evidence="1" id="KW-0472">Membrane</keyword>
<evidence type="ECO:0000256" key="2">
    <source>
        <dbReference type="SAM" id="MobiDB-lite"/>
    </source>
</evidence>
<dbReference type="InterPro" id="IPR006665">
    <property type="entry name" value="OmpA-like"/>
</dbReference>
<evidence type="ECO:0000313" key="5">
    <source>
        <dbReference type="Proteomes" id="UP001251085"/>
    </source>
</evidence>
<evidence type="ECO:0000259" key="3">
    <source>
        <dbReference type="PROSITE" id="PS51123"/>
    </source>
</evidence>
<dbReference type="RefSeq" id="WP_311757667.1">
    <property type="nucleotide sequence ID" value="NZ_JAVRQI010000001.1"/>
</dbReference>
<dbReference type="Gene3D" id="3.40.1520.20">
    <property type="match status" value="2"/>
</dbReference>
<dbReference type="PANTHER" id="PTHR30329:SF21">
    <property type="entry name" value="LIPOPROTEIN YIAD-RELATED"/>
    <property type="match status" value="1"/>
</dbReference>
<gene>
    <name evidence="4" type="ORF">RM190_01810</name>
</gene>
<dbReference type="InterPro" id="IPR036737">
    <property type="entry name" value="OmpA-like_sf"/>
</dbReference>
<evidence type="ECO:0000313" key="4">
    <source>
        <dbReference type="EMBL" id="MDT1060572.1"/>
    </source>
</evidence>
<dbReference type="InterPro" id="IPR050330">
    <property type="entry name" value="Bact_OuterMem_StrucFunc"/>
</dbReference>
<accession>A0ABU3E8M2</accession>